<dbReference type="Pfam" id="PF09850">
    <property type="entry name" value="DotU"/>
    <property type="match status" value="1"/>
</dbReference>
<dbReference type="STRING" id="1941349.STSP1_01318"/>
<keyword evidence="2" id="KW-1133">Transmembrane helix</keyword>
<evidence type="ECO:0000256" key="1">
    <source>
        <dbReference type="SAM" id="Coils"/>
    </source>
</evidence>
<evidence type="ECO:0000256" key="2">
    <source>
        <dbReference type="SAM" id="Phobius"/>
    </source>
</evidence>
<dbReference type="KEGG" id="pbp:STSP1_01318"/>
<sequence>MGLIEITEPFLSYICTLKKLSNSGDVLDASKIRTDLNNLISQMQEQSQESQALESQFNKVKLPLIFFADYIVYESGFKLSEPWKPMASEFDEYAGEEKFFVILEEELKDNSSEATERLSVYYSCLGLGMKNAYLGSEEELSQIMRQMFKRLFEKYKVDKSSKITPEAYKNVDKRDFTEQLAPKAGGLGVVFLSLLIIWFVSCLCLYHDASNDIEDSAETINSINSEDIYSLD</sequence>
<feature type="transmembrane region" description="Helical" evidence="2">
    <location>
        <begin position="184"/>
        <end position="206"/>
    </location>
</feature>
<organism evidence="4 5">
    <name type="scientific">Sedimentisphaera salicampi</name>
    <dbReference type="NCBI Taxonomy" id="1941349"/>
    <lineage>
        <taxon>Bacteria</taxon>
        <taxon>Pseudomonadati</taxon>
        <taxon>Planctomycetota</taxon>
        <taxon>Phycisphaerae</taxon>
        <taxon>Sedimentisphaerales</taxon>
        <taxon>Sedimentisphaeraceae</taxon>
        <taxon>Sedimentisphaera</taxon>
    </lineage>
</organism>
<feature type="coiled-coil region" evidence="1">
    <location>
        <begin position="29"/>
        <end position="56"/>
    </location>
</feature>
<evidence type="ECO:0000259" key="3">
    <source>
        <dbReference type="Pfam" id="PF09850"/>
    </source>
</evidence>
<protein>
    <submittedName>
        <fullName evidence="4">Type IV/VI secretion system protein, DotU family</fullName>
    </submittedName>
</protein>
<dbReference type="EMBL" id="CP021023">
    <property type="protein sequence ID" value="ARN56925.1"/>
    <property type="molecule type" value="Genomic_DNA"/>
</dbReference>
<dbReference type="PANTHER" id="PTHR38033">
    <property type="entry name" value="MEMBRANE PROTEIN-RELATED"/>
    <property type="match status" value="1"/>
</dbReference>
<gene>
    <name evidence="4" type="ORF">STSP1_01318</name>
</gene>
<dbReference type="Gene3D" id="1.25.40.590">
    <property type="entry name" value="Type IV / VI secretion system, DotU"/>
    <property type="match status" value="1"/>
</dbReference>
<keyword evidence="5" id="KW-1185">Reference proteome</keyword>
<dbReference type="Proteomes" id="UP000193334">
    <property type="component" value="Chromosome"/>
</dbReference>
<reference evidence="5" key="1">
    <citation type="submission" date="2017-04" db="EMBL/GenBank/DDBJ databases">
        <title>Comparative genomics and description of representatives of a novel lineage of planctomycetes thriving in anoxic sediments.</title>
        <authorList>
            <person name="Spring S."/>
            <person name="Bunk B."/>
            <person name="Sproer C."/>
        </authorList>
    </citation>
    <scope>NUCLEOTIDE SEQUENCE [LARGE SCALE GENOMIC DNA]</scope>
    <source>
        <strain evidence="5">ST-PulAB-D4</strain>
    </source>
</reference>
<dbReference type="InterPro" id="IPR017732">
    <property type="entry name" value="T4/T6SS_DotU"/>
</dbReference>
<evidence type="ECO:0000313" key="5">
    <source>
        <dbReference type="Proteomes" id="UP000193334"/>
    </source>
</evidence>
<evidence type="ECO:0000313" key="4">
    <source>
        <dbReference type="EMBL" id="ARN56925.1"/>
    </source>
</evidence>
<keyword evidence="2" id="KW-0812">Transmembrane</keyword>
<dbReference type="PANTHER" id="PTHR38033:SF1">
    <property type="entry name" value="DOTU FAMILY TYPE IV_VI SECRETION SYSTEM PROTEIN"/>
    <property type="match status" value="1"/>
</dbReference>
<name>A0A1W6LMC4_9BACT</name>
<dbReference type="AlphaFoldDB" id="A0A1W6LMC4"/>
<proteinExistence type="predicted"/>
<accession>A0A1W6LMC4</accession>
<keyword evidence="1" id="KW-0175">Coiled coil</keyword>
<dbReference type="InterPro" id="IPR038522">
    <property type="entry name" value="T4/T6SS_DotU_sf"/>
</dbReference>
<feature type="domain" description="Type IV / VI secretion system DotU" evidence="3">
    <location>
        <begin position="3"/>
        <end position="200"/>
    </location>
</feature>
<dbReference type="RefSeq" id="WP_085755600.1">
    <property type="nucleotide sequence ID" value="NZ_CP021023.1"/>
</dbReference>
<keyword evidence="2" id="KW-0472">Membrane</keyword>